<dbReference type="AlphaFoldDB" id="A0A7J8RVP4"/>
<name>A0A7J8RVP4_GOSDV</name>
<dbReference type="Proteomes" id="UP000593561">
    <property type="component" value="Unassembled WGS sequence"/>
</dbReference>
<gene>
    <name evidence="2" type="ORF">Godav_027325</name>
</gene>
<organism evidence="2 3">
    <name type="scientific">Gossypium davidsonii</name>
    <name type="common">Davidson's cotton</name>
    <name type="synonym">Gossypium klotzschianum subsp. davidsonii</name>
    <dbReference type="NCBI Taxonomy" id="34287"/>
    <lineage>
        <taxon>Eukaryota</taxon>
        <taxon>Viridiplantae</taxon>
        <taxon>Streptophyta</taxon>
        <taxon>Embryophyta</taxon>
        <taxon>Tracheophyta</taxon>
        <taxon>Spermatophyta</taxon>
        <taxon>Magnoliopsida</taxon>
        <taxon>eudicotyledons</taxon>
        <taxon>Gunneridae</taxon>
        <taxon>Pentapetalae</taxon>
        <taxon>rosids</taxon>
        <taxon>malvids</taxon>
        <taxon>Malvales</taxon>
        <taxon>Malvaceae</taxon>
        <taxon>Malvoideae</taxon>
        <taxon>Gossypium</taxon>
    </lineage>
</organism>
<sequence length="73" mass="8424">MSPREEFSTKGLEGAPNNDTGVIRESMMNILKESNIKKIDKKRITDEFLSQLRVEEDEHEEFIDKVSAIRQAT</sequence>
<evidence type="ECO:0000313" key="2">
    <source>
        <dbReference type="EMBL" id="MBA0617914.1"/>
    </source>
</evidence>
<feature type="region of interest" description="Disordered" evidence="1">
    <location>
        <begin position="1"/>
        <end position="20"/>
    </location>
</feature>
<evidence type="ECO:0000256" key="1">
    <source>
        <dbReference type="SAM" id="MobiDB-lite"/>
    </source>
</evidence>
<protein>
    <submittedName>
        <fullName evidence="2">Uncharacterized protein</fullName>
    </submittedName>
</protein>
<proteinExistence type="predicted"/>
<dbReference type="EMBL" id="JABFAC010000007">
    <property type="protein sequence ID" value="MBA0617914.1"/>
    <property type="molecule type" value="Genomic_DNA"/>
</dbReference>
<accession>A0A7J8RVP4</accession>
<keyword evidence="3" id="KW-1185">Reference proteome</keyword>
<evidence type="ECO:0000313" key="3">
    <source>
        <dbReference type="Proteomes" id="UP000593561"/>
    </source>
</evidence>
<comment type="caution">
    <text evidence="2">The sequence shown here is derived from an EMBL/GenBank/DDBJ whole genome shotgun (WGS) entry which is preliminary data.</text>
</comment>
<reference evidence="2 3" key="1">
    <citation type="journal article" date="2019" name="Genome Biol. Evol.">
        <title>Insights into the evolution of the New World diploid cottons (Gossypium, subgenus Houzingenia) based on genome sequencing.</title>
        <authorList>
            <person name="Grover C.E."/>
            <person name="Arick M.A. 2nd"/>
            <person name="Thrash A."/>
            <person name="Conover J.L."/>
            <person name="Sanders W.S."/>
            <person name="Peterson D.G."/>
            <person name="Frelichowski J.E."/>
            <person name="Scheffler J.A."/>
            <person name="Scheffler B.E."/>
            <person name="Wendel J.F."/>
        </authorList>
    </citation>
    <scope>NUCLEOTIDE SEQUENCE [LARGE SCALE GENOMIC DNA]</scope>
    <source>
        <strain evidence="2">27</strain>
        <tissue evidence="2">Leaf</tissue>
    </source>
</reference>